<feature type="region of interest" description="Disordered" evidence="1">
    <location>
        <begin position="1"/>
        <end position="22"/>
    </location>
</feature>
<proteinExistence type="predicted"/>
<organism evidence="2 3">
    <name type="scientific">Colletotrichum melonis</name>
    <dbReference type="NCBI Taxonomy" id="1209925"/>
    <lineage>
        <taxon>Eukaryota</taxon>
        <taxon>Fungi</taxon>
        <taxon>Dikarya</taxon>
        <taxon>Ascomycota</taxon>
        <taxon>Pezizomycotina</taxon>
        <taxon>Sordariomycetes</taxon>
        <taxon>Hypocreomycetidae</taxon>
        <taxon>Glomerellales</taxon>
        <taxon>Glomerellaceae</taxon>
        <taxon>Colletotrichum</taxon>
        <taxon>Colletotrichum acutatum species complex</taxon>
    </lineage>
</organism>
<protein>
    <submittedName>
        <fullName evidence="2">Uncharacterized protein</fullName>
    </submittedName>
</protein>
<dbReference type="EMBL" id="MLGG01000079">
    <property type="protein sequence ID" value="KAK1447271.1"/>
    <property type="molecule type" value="Genomic_DNA"/>
</dbReference>
<dbReference type="Proteomes" id="UP001239795">
    <property type="component" value="Unassembled WGS sequence"/>
</dbReference>
<name>A0AAI9XF75_9PEZI</name>
<comment type="caution">
    <text evidence="2">The sequence shown here is derived from an EMBL/GenBank/DDBJ whole genome shotgun (WGS) entry which is preliminary data.</text>
</comment>
<evidence type="ECO:0000256" key="1">
    <source>
        <dbReference type="SAM" id="MobiDB-lite"/>
    </source>
</evidence>
<evidence type="ECO:0000313" key="3">
    <source>
        <dbReference type="Proteomes" id="UP001239795"/>
    </source>
</evidence>
<accession>A0AAI9XF75</accession>
<sequence length="137" mass="14993">MSLVLLRSPTPRPSRIIGSKRPPIVYPPRLSSTYQPPNSYTLPHTDANEVKLEACWLARQTPSPLSTPPITRSTHKHTDTTTPHRMPIPLAACLLAKLTSAQKPQITTLIACLAFLSASDSRLPYSRSNVSPASVPF</sequence>
<evidence type="ECO:0000313" key="2">
    <source>
        <dbReference type="EMBL" id="KAK1447271.1"/>
    </source>
</evidence>
<reference evidence="2 3" key="1">
    <citation type="submission" date="2016-10" db="EMBL/GenBank/DDBJ databases">
        <title>The genome sequence of Colletotrichum fioriniae PJ7.</title>
        <authorList>
            <person name="Baroncelli R."/>
        </authorList>
    </citation>
    <scope>NUCLEOTIDE SEQUENCE [LARGE SCALE GENOMIC DNA]</scope>
    <source>
        <strain evidence="2">Col 31</strain>
    </source>
</reference>
<dbReference type="AlphaFoldDB" id="A0AAI9XF75"/>
<gene>
    <name evidence="2" type="ORF">CMEL01_09110</name>
</gene>
<keyword evidence="3" id="KW-1185">Reference proteome</keyword>
<feature type="region of interest" description="Disordered" evidence="1">
    <location>
        <begin position="63"/>
        <end position="83"/>
    </location>
</feature>